<accession>A0A087TZL5</accession>
<name>A0A087TZL5_STEMI</name>
<evidence type="ECO:0000256" key="1">
    <source>
        <dbReference type="SAM" id="Phobius"/>
    </source>
</evidence>
<protein>
    <submittedName>
        <fullName evidence="2">Uncharacterized protein</fullName>
    </submittedName>
</protein>
<sequence>MFSHICLKFLNGISITILVWVQCIILYCLRRGVCTQKNFNVFVYVCACV</sequence>
<feature type="non-terminal residue" evidence="2">
    <location>
        <position position="49"/>
    </location>
</feature>
<evidence type="ECO:0000313" key="2">
    <source>
        <dbReference type="EMBL" id="KFM70554.1"/>
    </source>
</evidence>
<dbReference type="Proteomes" id="UP000054359">
    <property type="component" value="Unassembled WGS sequence"/>
</dbReference>
<keyword evidence="1" id="KW-0472">Membrane</keyword>
<keyword evidence="1" id="KW-0812">Transmembrane</keyword>
<dbReference type="EMBL" id="KK117466">
    <property type="protein sequence ID" value="KFM70554.1"/>
    <property type="molecule type" value="Genomic_DNA"/>
</dbReference>
<proteinExistence type="predicted"/>
<keyword evidence="1" id="KW-1133">Transmembrane helix</keyword>
<gene>
    <name evidence="2" type="ORF">X975_09458</name>
</gene>
<reference evidence="2 3" key="1">
    <citation type="submission" date="2013-11" db="EMBL/GenBank/DDBJ databases">
        <title>Genome sequencing of Stegodyphus mimosarum.</title>
        <authorList>
            <person name="Bechsgaard J."/>
        </authorList>
    </citation>
    <scope>NUCLEOTIDE SEQUENCE [LARGE SCALE GENOMIC DNA]</scope>
</reference>
<feature type="transmembrane region" description="Helical" evidence="1">
    <location>
        <begin position="12"/>
        <end position="29"/>
    </location>
</feature>
<evidence type="ECO:0000313" key="3">
    <source>
        <dbReference type="Proteomes" id="UP000054359"/>
    </source>
</evidence>
<dbReference type="AlphaFoldDB" id="A0A087TZL5"/>
<keyword evidence="3" id="KW-1185">Reference proteome</keyword>
<organism evidence="2 3">
    <name type="scientific">Stegodyphus mimosarum</name>
    <name type="common">African social velvet spider</name>
    <dbReference type="NCBI Taxonomy" id="407821"/>
    <lineage>
        <taxon>Eukaryota</taxon>
        <taxon>Metazoa</taxon>
        <taxon>Ecdysozoa</taxon>
        <taxon>Arthropoda</taxon>
        <taxon>Chelicerata</taxon>
        <taxon>Arachnida</taxon>
        <taxon>Araneae</taxon>
        <taxon>Araneomorphae</taxon>
        <taxon>Entelegynae</taxon>
        <taxon>Eresoidea</taxon>
        <taxon>Eresidae</taxon>
        <taxon>Stegodyphus</taxon>
    </lineage>
</organism>